<gene>
    <name evidence="2" type="ORF">MM59RIKEN_27980</name>
</gene>
<accession>A0A810QB42</accession>
<dbReference type="Proteomes" id="UP000679848">
    <property type="component" value="Chromosome"/>
</dbReference>
<sequence>MDNYAIKSVTFGGFDKQDVIQYIERAAEAQKALEEENASLKEQLADLEGKCGALGAQVETLTAEHTRLQDALAEETALRQELEQLKPLREEVARLRPDAEAYAQFRERIGAIECEARKRAADLEQATATQLQQTVELFQKQYQALMSTFEAAAGHVTGELRKVEVNLAQLPRVMDQSGAELNALASRLDAEQQKT</sequence>
<dbReference type="RefSeq" id="WP_187030647.1">
    <property type="nucleotide sequence ID" value="NZ_AP023420.1"/>
</dbReference>
<dbReference type="AlphaFoldDB" id="A0A810QB42"/>
<evidence type="ECO:0000313" key="2">
    <source>
        <dbReference type="EMBL" id="BCK85479.1"/>
    </source>
</evidence>
<dbReference type="EMBL" id="AP023420">
    <property type="protein sequence ID" value="BCK85479.1"/>
    <property type="molecule type" value="Genomic_DNA"/>
</dbReference>
<feature type="coiled-coil region" evidence="1">
    <location>
        <begin position="19"/>
        <end position="85"/>
    </location>
</feature>
<reference evidence="2" key="1">
    <citation type="submission" date="2020-09" db="EMBL/GenBank/DDBJ databases">
        <title>New species isolated from human feces.</title>
        <authorList>
            <person name="Kitahara M."/>
            <person name="Shigeno Y."/>
            <person name="Shime M."/>
            <person name="Matsumoto Y."/>
            <person name="Nakamura S."/>
            <person name="Motooka D."/>
            <person name="Fukuoka S."/>
            <person name="Nishikawa H."/>
            <person name="Benno Y."/>
        </authorList>
    </citation>
    <scope>NUCLEOTIDE SEQUENCE</scope>
    <source>
        <strain evidence="2">MM59</strain>
    </source>
</reference>
<keyword evidence="3" id="KW-1185">Reference proteome</keyword>
<dbReference type="KEGG" id="pfaa:MM59RIKEN_27980"/>
<proteinExistence type="predicted"/>
<protein>
    <submittedName>
        <fullName evidence="2">Uncharacterized protein</fullName>
    </submittedName>
</protein>
<evidence type="ECO:0000256" key="1">
    <source>
        <dbReference type="SAM" id="Coils"/>
    </source>
</evidence>
<dbReference type="Gene3D" id="6.10.250.660">
    <property type="match status" value="1"/>
</dbReference>
<keyword evidence="1" id="KW-0175">Coiled coil</keyword>
<evidence type="ECO:0000313" key="3">
    <source>
        <dbReference type="Proteomes" id="UP000679848"/>
    </source>
</evidence>
<name>A0A810QB42_9FIRM</name>
<organism evidence="2 3">
    <name type="scientific">Pusillibacter faecalis</name>
    <dbReference type="NCBI Taxonomy" id="2714358"/>
    <lineage>
        <taxon>Bacteria</taxon>
        <taxon>Bacillati</taxon>
        <taxon>Bacillota</taxon>
        <taxon>Clostridia</taxon>
        <taxon>Eubacteriales</taxon>
        <taxon>Oscillospiraceae</taxon>
        <taxon>Pusillibacter</taxon>
    </lineage>
</organism>